<keyword evidence="3 5" id="KW-0418">Kinase</keyword>
<dbReference type="InterPro" id="IPR004166">
    <property type="entry name" value="a-kinase_dom"/>
</dbReference>
<protein>
    <submittedName>
        <fullName evidence="5">Alpha-protein kinase vwkA</fullName>
    </submittedName>
</protein>
<evidence type="ECO:0000313" key="6">
    <source>
        <dbReference type="Proteomes" id="UP000242188"/>
    </source>
</evidence>
<reference evidence="5 6" key="1">
    <citation type="journal article" date="2017" name="Nat. Ecol. Evol.">
        <title>Scallop genome provides insights into evolution of bilaterian karyotype and development.</title>
        <authorList>
            <person name="Wang S."/>
            <person name="Zhang J."/>
            <person name="Jiao W."/>
            <person name="Li J."/>
            <person name="Xun X."/>
            <person name="Sun Y."/>
            <person name="Guo X."/>
            <person name="Huan P."/>
            <person name="Dong B."/>
            <person name="Zhang L."/>
            <person name="Hu X."/>
            <person name="Sun X."/>
            <person name="Wang J."/>
            <person name="Zhao C."/>
            <person name="Wang Y."/>
            <person name="Wang D."/>
            <person name="Huang X."/>
            <person name="Wang R."/>
            <person name="Lv J."/>
            <person name="Li Y."/>
            <person name="Zhang Z."/>
            <person name="Liu B."/>
            <person name="Lu W."/>
            <person name="Hui Y."/>
            <person name="Liang J."/>
            <person name="Zhou Z."/>
            <person name="Hou R."/>
            <person name="Li X."/>
            <person name="Liu Y."/>
            <person name="Li H."/>
            <person name="Ning X."/>
            <person name="Lin Y."/>
            <person name="Zhao L."/>
            <person name="Xing Q."/>
            <person name="Dou J."/>
            <person name="Li Y."/>
            <person name="Mao J."/>
            <person name="Guo H."/>
            <person name="Dou H."/>
            <person name="Li T."/>
            <person name="Mu C."/>
            <person name="Jiang W."/>
            <person name="Fu Q."/>
            <person name="Fu X."/>
            <person name="Miao Y."/>
            <person name="Liu J."/>
            <person name="Yu Q."/>
            <person name="Li R."/>
            <person name="Liao H."/>
            <person name="Li X."/>
            <person name="Kong Y."/>
            <person name="Jiang Z."/>
            <person name="Chourrout D."/>
            <person name="Li R."/>
            <person name="Bao Z."/>
        </authorList>
    </citation>
    <scope>NUCLEOTIDE SEQUENCE [LARGE SCALE GENOMIC DNA]</scope>
    <source>
        <strain evidence="5 6">PY_sf001</strain>
    </source>
</reference>
<keyword evidence="2" id="KW-0808">Transferase</keyword>
<proteinExistence type="predicted"/>
<dbReference type="GO" id="GO:0004674">
    <property type="term" value="F:protein serine/threonine kinase activity"/>
    <property type="evidence" value="ECO:0007669"/>
    <property type="project" value="UniProtKB-KW"/>
</dbReference>
<dbReference type="Pfam" id="PF02816">
    <property type="entry name" value="Alpha_kinase"/>
    <property type="match status" value="1"/>
</dbReference>
<keyword evidence="1" id="KW-0723">Serine/threonine-protein kinase</keyword>
<dbReference type="AlphaFoldDB" id="A0A210PNG9"/>
<evidence type="ECO:0000313" key="5">
    <source>
        <dbReference type="EMBL" id="OWF37994.1"/>
    </source>
</evidence>
<dbReference type="EMBL" id="NEDP02005575">
    <property type="protein sequence ID" value="OWF37994.1"/>
    <property type="molecule type" value="Genomic_DNA"/>
</dbReference>
<evidence type="ECO:0000256" key="2">
    <source>
        <dbReference type="ARBA" id="ARBA00022679"/>
    </source>
</evidence>
<dbReference type="PROSITE" id="PS51158">
    <property type="entry name" value="ALPHA_KINASE"/>
    <property type="match status" value="1"/>
</dbReference>
<sequence length="330" mass="37318">MCSQIGALFQNETLNSESGPCAFFHFRPSTSGQRLVVYKGATTDYLAGDHVVKVFKQKTENDPDSSYQRSLCYIASKETVEKYLQKYGRKTITFLELRSAEMDQISMFTRHIRSSDKRHKRRLREDDVVVFEQDLGKNFETFIERDGTVNATCCGELQEFVHFVYNESKGQEIVTGLKGGTFNQGKKFKLTSPSMNSVGMKYGPDDIGERAILNFFATHECTNLCSQWPKPVIQNPFLVSVDPDIPSRLSDFMESLSSQIDAQQFYLSTPPYSSGVSTAVVHGGTCTDKRTQINDTPPPYQSQWRLDFEDCTTDYIPPEPSAPPLYDLTT</sequence>
<dbReference type="SUPFAM" id="SSF56112">
    <property type="entry name" value="Protein kinase-like (PK-like)"/>
    <property type="match status" value="1"/>
</dbReference>
<dbReference type="GO" id="GO:0005524">
    <property type="term" value="F:ATP binding"/>
    <property type="evidence" value="ECO:0007669"/>
    <property type="project" value="InterPro"/>
</dbReference>
<feature type="domain" description="Alpha-type protein kinase" evidence="4">
    <location>
        <begin position="1"/>
        <end position="237"/>
    </location>
</feature>
<gene>
    <name evidence="5" type="ORF">KP79_PYT14314</name>
</gene>
<name>A0A210PNG9_MIZYE</name>
<dbReference type="OrthoDB" id="301415at2759"/>
<dbReference type="SMART" id="SM00811">
    <property type="entry name" value="Alpha_kinase"/>
    <property type="match status" value="1"/>
</dbReference>
<dbReference type="Gene3D" id="3.20.200.10">
    <property type="entry name" value="MHCK/EF2 kinase"/>
    <property type="match status" value="1"/>
</dbReference>
<organism evidence="5 6">
    <name type="scientific">Mizuhopecten yessoensis</name>
    <name type="common">Japanese scallop</name>
    <name type="synonym">Patinopecten yessoensis</name>
    <dbReference type="NCBI Taxonomy" id="6573"/>
    <lineage>
        <taxon>Eukaryota</taxon>
        <taxon>Metazoa</taxon>
        <taxon>Spiralia</taxon>
        <taxon>Lophotrochozoa</taxon>
        <taxon>Mollusca</taxon>
        <taxon>Bivalvia</taxon>
        <taxon>Autobranchia</taxon>
        <taxon>Pteriomorphia</taxon>
        <taxon>Pectinida</taxon>
        <taxon>Pectinoidea</taxon>
        <taxon>Pectinidae</taxon>
        <taxon>Mizuhopecten</taxon>
    </lineage>
</organism>
<evidence type="ECO:0000259" key="4">
    <source>
        <dbReference type="PROSITE" id="PS51158"/>
    </source>
</evidence>
<keyword evidence="6" id="KW-1185">Reference proteome</keyword>
<comment type="caution">
    <text evidence="5">The sequence shown here is derived from an EMBL/GenBank/DDBJ whole genome shotgun (WGS) entry which is preliminary data.</text>
</comment>
<evidence type="ECO:0000256" key="3">
    <source>
        <dbReference type="ARBA" id="ARBA00022777"/>
    </source>
</evidence>
<evidence type="ECO:0000256" key="1">
    <source>
        <dbReference type="ARBA" id="ARBA00022527"/>
    </source>
</evidence>
<dbReference type="Proteomes" id="UP000242188">
    <property type="component" value="Unassembled WGS sequence"/>
</dbReference>
<accession>A0A210PNG9</accession>
<dbReference type="InterPro" id="IPR011009">
    <property type="entry name" value="Kinase-like_dom_sf"/>
</dbReference>